<evidence type="ECO:0000313" key="2">
    <source>
        <dbReference type="Proteomes" id="UP000827872"/>
    </source>
</evidence>
<keyword evidence="2" id="KW-1185">Reference proteome</keyword>
<name>A0ACB8FGP7_9SAUR</name>
<dbReference type="EMBL" id="CM037617">
    <property type="protein sequence ID" value="KAH8004710.1"/>
    <property type="molecule type" value="Genomic_DNA"/>
</dbReference>
<protein>
    <submittedName>
        <fullName evidence="1">Uncharacterized protein</fullName>
    </submittedName>
</protein>
<gene>
    <name evidence="1" type="ORF">K3G42_017470</name>
</gene>
<proteinExistence type="predicted"/>
<reference evidence="1" key="1">
    <citation type="submission" date="2021-08" db="EMBL/GenBank/DDBJ databases">
        <title>The first chromosome-level gecko genome reveals the dynamic sex chromosomes of Neotropical dwarf geckos (Sphaerodactylidae: Sphaerodactylus).</title>
        <authorList>
            <person name="Pinto B.J."/>
            <person name="Keating S.E."/>
            <person name="Gamble T."/>
        </authorList>
    </citation>
    <scope>NUCLEOTIDE SEQUENCE</scope>
    <source>
        <strain evidence="1">TG3544</strain>
    </source>
</reference>
<sequence length="336" mass="35900">MLVSEPPKHEKGQSVQSGVCADIEQLNGTIGSKIVFPLDPPNQSDLSVIAINGIKHPKNVSTEDCFEYGSRQLCLRNGFLVLENIAQSDEGLYQFFSEKENKTFLLKVTEPPPTIYIHCLHGGKAELSCEVSDLSRDVYWTLNGSHLNDSNICVKDGGRKIILEKRISGKLVCHRRNSSVSSATELVCDDGDLLKHPLFLLVLAASGGAAVLLAIIASLITCCCMKSKHNFIPVPAEDEKDEGITLSAICSEGPKNSPNGDHCEATDAVAASTTNPGPGSSNPGAEMDPNPKVKPETEPGPGTVGEAAIETEFREVMVDTAALEDVGDCFPDPLDA</sequence>
<dbReference type="Proteomes" id="UP000827872">
    <property type="component" value="Linkage Group LG04"/>
</dbReference>
<organism evidence="1 2">
    <name type="scientific">Sphaerodactylus townsendi</name>
    <dbReference type="NCBI Taxonomy" id="933632"/>
    <lineage>
        <taxon>Eukaryota</taxon>
        <taxon>Metazoa</taxon>
        <taxon>Chordata</taxon>
        <taxon>Craniata</taxon>
        <taxon>Vertebrata</taxon>
        <taxon>Euteleostomi</taxon>
        <taxon>Lepidosauria</taxon>
        <taxon>Squamata</taxon>
        <taxon>Bifurcata</taxon>
        <taxon>Gekkota</taxon>
        <taxon>Sphaerodactylidae</taxon>
        <taxon>Sphaerodactylus</taxon>
    </lineage>
</organism>
<accession>A0ACB8FGP7</accession>
<comment type="caution">
    <text evidence="1">The sequence shown here is derived from an EMBL/GenBank/DDBJ whole genome shotgun (WGS) entry which is preliminary data.</text>
</comment>
<evidence type="ECO:0000313" key="1">
    <source>
        <dbReference type="EMBL" id="KAH8004710.1"/>
    </source>
</evidence>